<evidence type="ECO:0000313" key="3">
    <source>
        <dbReference type="EMBL" id="CAD9684765.1"/>
    </source>
</evidence>
<feature type="domain" description="CID" evidence="2">
    <location>
        <begin position="1"/>
        <end position="134"/>
    </location>
</feature>
<dbReference type="EMBL" id="HBHK01013616">
    <property type="protein sequence ID" value="CAD9684765.1"/>
    <property type="molecule type" value="Transcribed_RNA"/>
</dbReference>
<dbReference type="GO" id="GO:0031124">
    <property type="term" value="P:mRNA 3'-end processing"/>
    <property type="evidence" value="ECO:0007669"/>
    <property type="project" value="TreeGrafter"/>
</dbReference>
<gene>
    <name evidence="3" type="ORF">QSP1433_LOCUS8554</name>
</gene>
<dbReference type="PANTHER" id="PTHR12460:SF0">
    <property type="entry name" value="CID DOMAIN-CONTAINING PROTEIN-RELATED"/>
    <property type="match status" value="1"/>
</dbReference>
<proteinExistence type="predicted"/>
<dbReference type="GO" id="GO:0000993">
    <property type="term" value="F:RNA polymerase II complex binding"/>
    <property type="evidence" value="ECO:0007669"/>
    <property type="project" value="TreeGrafter"/>
</dbReference>
<dbReference type="InterPro" id="IPR008942">
    <property type="entry name" value="ENTH_VHS"/>
</dbReference>
<dbReference type="SUPFAM" id="SSF48464">
    <property type="entry name" value="ENTH/VHS domain"/>
    <property type="match status" value="1"/>
</dbReference>
<feature type="region of interest" description="Disordered" evidence="1">
    <location>
        <begin position="345"/>
        <end position="507"/>
    </location>
</feature>
<sequence length="507" mass="57157">MSFNGSDLRFRLEELHSSQDSITSLSKWIATHNAHVRDSVAVWESMVNKLPSKRVMFLYLANDVIQTTRKTFDTYFVDAFAPAIARAIGVTMRDGDGNGSLEKKLDKLINLWEDRKIMNKEQLDMVNTALRTRGQNMSPVPSPKSAAGAAVEEVDDSKFEDELASSEDEQDVDETAGRIHAARLANTGNFMEFENKNMDKKCIELLDDIESAEFEGITDDLLREKTASLESVVAEFEVQKGWIEKKEDQQESDPERTDDDLYETIETEESVRLDFSQANAILGECEKRYDLAKKRDENMMDKIAEMLEDSADNEKKLLTMRSDMKSLRKRLRIYARQVNKVAVKRKRKQIEEEEEKKRQALEEARIEQEKRDAEKARAASQAASSFLSSFAMGKPPGLPPAHGSLMPPPATRLPPPSQPPPLGGGLSLSMLENLSRAVASTKERTAGPRTPHPPHDPPPPVYIRNANPYVGLYNSKQPFPPATPPPFNPSRNGNVAPPYHRQDNYRR</sequence>
<name>A0A7S2WFD1_9STRA</name>
<dbReference type="PANTHER" id="PTHR12460">
    <property type="entry name" value="CYCLIN-DEPENDENT KINASE INHIBITOR-RELATED PROTEIN"/>
    <property type="match status" value="1"/>
</dbReference>
<accession>A0A7S2WFD1</accession>
<feature type="compositionally biased region" description="Pro residues" evidence="1">
    <location>
        <begin position="406"/>
        <end position="422"/>
    </location>
</feature>
<dbReference type="AlphaFoldDB" id="A0A7S2WFD1"/>
<dbReference type="Pfam" id="PF04818">
    <property type="entry name" value="CID"/>
    <property type="match status" value="1"/>
</dbReference>
<dbReference type="InterPro" id="IPR006569">
    <property type="entry name" value="CID_dom"/>
</dbReference>
<dbReference type="Gene3D" id="1.25.40.90">
    <property type="match status" value="1"/>
</dbReference>
<dbReference type="CDD" id="cd16981">
    <property type="entry name" value="CID_RPRD_like"/>
    <property type="match status" value="1"/>
</dbReference>
<feature type="compositionally biased region" description="Basic and acidic residues" evidence="1">
    <location>
        <begin position="355"/>
        <end position="377"/>
    </location>
</feature>
<evidence type="ECO:0000256" key="1">
    <source>
        <dbReference type="SAM" id="MobiDB-lite"/>
    </source>
</evidence>
<feature type="compositionally biased region" description="Pro residues" evidence="1">
    <location>
        <begin position="478"/>
        <end position="488"/>
    </location>
</feature>
<dbReference type="PROSITE" id="PS51391">
    <property type="entry name" value="CID"/>
    <property type="match status" value="1"/>
</dbReference>
<feature type="compositionally biased region" description="Low complexity" evidence="1">
    <location>
        <begin position="378"/>
        <end position="391"/>
    </location>
</feature>
<organism evidence="3">
    <name type="scientific">Mucochytrium quahogii</name>
    <dbReference type="NCBI Taxonomy" id="96639"/>
    <lineage>
        <taxon>Eukaryota</taxon>
        <taxon>Sar</taxon>
        <taxon>Stramenopiles</taxon>
        <taxon>Bigyra</taxon>
        <taxon>Labyrinthulomycetes</taxon>
        <taxon>Thraustochytrida</taxon>
        <taxon>Thraustochytriidae</taxon>
        <taxon>Mucochytrium</taxon>
    </lineage>
</organism>
<evidence type="ECO:0000259" key="2">
    <source>
        <dbReference type="PROSITE" id="PS51391"/>
    </source>
</evidence>
<reference evidence="3" key="1">
    <citation type="submission" date="2021-01" db="EMBL/GenBank/DDBJ databases">
        <authorList>
            <person name="Corre E."/>
            <person name="Pelletier E."/>
            <person name="Niang G."/>
            <person name="Scheremetjew M."/>
            <person name="Finn R."/>
            <person name="Kale V."/>
            <person name="Holt S."/>
            <person name="Cochrane G."/>
            <person name="Meng A."/>
            <person name="Brown T."/>
            <person name="Cohen L."/>
        </authorList>
    </citation>
    <scope>NUCLEOTIDE SEQUENCE</scope>
    <source>
        <strain evidence="3">NY070348D</strain>
    </source>
</reference>
<protein>
    <recommendedName>
        <fullName evidence="2">CID domain-containing protein</fullName>
    </recommendedName>
</protein>
<dbReference type="SMART" id="SM00582">
    <property type="entry name" value="RPR"/>
    <property type="match status" value="1"/>
</dbReference>